<evidence type="ECO:0000256" key="3">
    <source>
        <dbReference type="ARBA" id="ARBA00003485"/>
    </source>
</evidence>
<dbReference type="NCBIfam" id="TIGR01357">
    <property type="entry name" value="aroB"/>
    <property type="match status" value="1"/>
</dbReference>
<evidence type="ECO:0000313" key="21">
    <source>
        <dbReference type="EMBL" id="MFC5512927.1"/>
    </source>
</evidence>
<evidence type="ECO:0000256" key="16">
    <source>
        <dbReference type="ARBA" id="ARBA00048567"/>
    </source>
</evidence>
<gene>
    <name evidence="21" type="primary">aroKB</name>
    <name evidence="18" type="synonym">aroB</name>
    <name evidence="17" type="synonym">aroK</name>
    <name evidence="21" type="ORF">ACFPOU_17635</name>
</gene>
<dbReference type="EC" id="2.7.1.71" evidence="17"/>
<feature type="binding site" evidence="18">
    <location>
        <begin position="346"/>
        <end position="349"/>
    </location>
    <ligand>
        <name>NAD(+)</name>
        <dbReference type="ChEBI" id="CHEBI:57540"/>
    </ligand>
</feature>
<dbReference type="Pfam" id="PF24621">
    <property type="entry name" value="DHQS_C"/>
    <property type="match status" value="1"/>
</dbReference>
<proteinExistence type="inferred from homology"/>
<feature type="domain" description="3-dehydroquinate synthase C-terminal" evidence="20">
    <location>
        <begin position="358"/>
        <end position="501"/>
    </location>
</feature>
<keyword evidence="18" id="KW-0479">Metal-binding</keyword>
<dbReference type="CDD" id="cd08195">
    <property type="entry name" value="DHQS"/>
    <property type="match status" value="1"/>
</dbReference>
<keyword evidence="12 18" id="KW-0520">NAD</keyword>
<dbReference type="EC" id="4.2.3.4" evidence="18"/>
<evidence type="ECO:0000256" key="6">
    <source>
        <dbReference type="ARBA" id="ARBA00022490"/>
    </source>
</evidence>
<dbReference type="EMBL" id="JBHSMS010000058">
    <property type="protein sequence ID" value="MFC5512927.1"/>
    <property type="molecule type" value="Genomic_DNA"/>
</dbReference>
<feature type="binding site" evidence="17">
    <location>
        <position position="48"/>
    </location>
    <ligand>
        <name>substrate</name>
    </ligand>
</feature>
<keyword evidence="15" id="KW-0511">Multifunctional enzyme</keyword>
<comment type="subcellular location">
    <subcellularLocation>
        <location evidence="18">Cytoplasm</location>
    </subcellularLocation>
</comment>
<comment type="function">
    <text evidence="3 18">Catalyzes the conversion of 3-deoxy-D-arabino-heptulosonate 7-phosphate (DAHP) to dehydroquinate (DHQ).</text>
</comment>
<keyword evidence="17" id="KW-0460">Magnesium</keyword>
<feature type="binding site" evidence="17">
    <location>
        <position position="127"/>
    </location>
    <ligand>
        <name>substrate</name>
    </ligand>
</feature>
<name>A0ABW0PN62_9BURK</name>
<dbReference type="Gene3D" id="1.20.1090.10">
    <property type="entry name" value="Dehydroquinate synthase-like - alpha domain"/>
    <property type="match status" value="1"/>
</dbReference>
<evidence type="ECO:0000256" key="4">
    <source>
        <dbReference type="ARBA" id="ARBA00004661"/>
    </source>
</evidence>
<comment type="similarity">
    <text evidence="18">Belongs to the sugar phosphate cyclases superfamily. Dehydroquinate synthase family.</text>
</comment>
<evidence type="ECO:0000256" key="13">
    <source>
        <dbReference type="ARBA" id="ARBA00023141"/>
    </source>
</evidence>
<dbReference type="InterPro" id="IPR016037">
    <property type="entry name" value="DHQ_synth_AroB"/>
</dbReference>
<evidence type="ECO:0000256" key="5">
    <source>
        <dbReference type="ARBA" id="ARBA00004842"/>
    </source>
</evidence>
<comment type="similarity">
    <text evidence="17">Belongs to the shikimate kinase family.</text>
</comment>
<feature type="binding site" evidence="17">
    <location>
        <position position="108"/>
    </location>
    <ligand>
        <name>ATP</name>
        <dbReference type="ChEBI" id="CHEBI:30616"/>
    </ligand>
</feature>
<evidence type="ECO:0000256" key="12">
    <source>
        <dbReference type="ARBA" id="ARBA00023027"/>
    </source>
</evidence>
<comment type="pathway">
    <text evidence="4 18">Metabolic intermediate biosynthesis; chorismate biosynthesis; chorismate from D-erythrose 4-phosphate and phosphoenolpyruvate: step 2/7.</text>
</comment>
<evidence type="ECO:0000256" key="17">
    <source>
        <dbReference type="HAMAP-Rule" id="MF_00109"/>
    </source>
</evidence>
<comment type="caution">
    <text evidence="21">The sequence shown here is derived from an EMBL/GenBank/DDBJ whole genome shotgun (WGS) entry which is preliminary data.</text>
</comment>
<feature type="binding site" evidence="18">
    <location>
        <begin position="282"/>
        <end position="286"/>
    </location>
    <ligand>
        <name>NAD(+)</name>
        <dbReference type="ChEBI" id="CHEBI:57540"/>
    </ligand>
</feature>
<protein>
    <recommendedName>
        <fullName evidence="17 18">Multifunctional fusion protein</fullName>
    </recommendedName>
    <domain>
        <recommendedName>
            <fullName evidence="17">Shikimate kinase</fullName>
            <shortName evidence="17">SK</shortName>
            <ecNumber evidence="17">2.7.1.71</ecNumber>
        </recommendedName>
    </domain>
    <domain>
        <recommendedName>
            <fullName evidence="18">3-dehydroquinate synthase</fullName>
            <shortName evidence="18">DHQS</shortName>
            <ecNumber evidence="18">4.2.3.4</ecNumber>
        </recommendedName>
    </domain>
</protein>
<feature type="binding site" evidence="18">
    <location>
        <position position="424"/>
    </location>
    <ligand>
        <name>Zn(2+)</name>
        <dbReference type="ChEBI" id="CHEBI:29105"/>
    </ligand>
</feature>
<keyword evidence="9 18" id="KW-0547">Nucleotide-binding</keyword>
<dbReference type="InterPro" id="IPR027417">
    <property type="entry name" value="P-loop_NTPase"/>
</dbReference>
<feature type="binding site" evidence="18">
    <location>
        <position position="441"/>
    </location>
    <ligand>
        <name>Zn(2+)</name>
        <dbReference type="ChEBI" id="CHEBI:29105"/>
    </ligand>
</feature>
<dbReference type="PROSITE" id="PS01128">
    <property type="entry name" value="SHIKIMATE_KINASE"/>
    <property type="match status" value="1"/>
</dbReference>
<dbReference type="PRINTS" id="PR01100">
    <property type="entry name" value="SHIKIMTKNASE"/>
</dbReference>
<comment type="caution">
    <text evidence="17">Lacks conserved residue(s) required for the propagation of feature annotation.</text>
</comment>
<dbReference type="HAMAP" id="MF_00110">
    <property type="entry name" value="DHQ_synthase"/>
    <property type="match status" value="1"/>
</dbReference>
<comment type="cofactor">
    <cofactor evidence="17">
        <name>Mg(2+)</name>
        <dbReference type="ChEBI" id="CHEBI:18420"/>
    </cofactor>
    <text evidence="17">Binds 1 Mg(2+) ion per subunit.</text>
</comment>
<dbReference type="InterPro" id="IPR031322">
    <property type="entry name" value="Shikimate/glucono_kinase"/>
</dbReference>
<dbReference type="InterPro" id="IPR023000">
    <property type="entry name" value="Shikimate_kinase_CS"/>
</dbReference>
<evidence type="ECO:0000259" key="19">
    <source>
        <dbReference type="Pfam" id="PF01761"/>
    </source>
</evidence>
<dbReference type="Proteomes" id="UP001596031">
    <property type="component" value="Unassembled WGS sequence"/>
</dbReference>
<dbReference type="HAMAP" id="MF_00109">
    <property type="entry name" value="Shikimate_kinase"/>
    <property type="match status" value="1"/>
</dbReference>
<keyword evidence="8 17" id="KW-0808">Transferase</keyword>
<comment type="catalytic activity">
    <reaction evidence="16 17">
        <text>shikimate + ATP = 3-phosphoshikimate + ADP + H(+)</text>
        <dbReference type="Rhea" id="RHEA:13121"/>
        <dbReference type="ChEBI" id="CHEBI:15378"/>
        <dbReference type="ChEBI" id="CHEBI:30616"/>
        <dbReference type="ChEBI" id="CHEBI:36208"/>
        <dbReference type="ChEBI" id="CHEBI:145989"/>
        <dbReference type="ChEBI" id="CHEBI:456216"/>
        <dbReference type="EC" id="2.7.1.71"/>
    </reaction>
</comment>
<evidence type="ECO:0000256" key="14">
    <source>
        <dbReference type="ARBA" id="ARBA00023239"/>
    </source>
</evidence>
<dbReference type="RefSeq" id="WP_379724500.1">
    <property type="nucleotide sequence ID" value="NZ_JBHSMS010000058.1"/>
</dbReference>
<evidence type="ECO:0000256" key="10">
    <source>
        <dbReference type="ARBA" id="ARBA00022777"/>
    </source>
</evidence>
<evidence type="ECO:0000313" key="22">
    <source>
        <dbReference type="Proteomes" id="UP001596031"/>
    </source>
</evidence>
<feature type="domain" description="3-dehydroquinate synthase N-terminal" evidence="19">
    <location>
        <begin position="244"/>
        <end position="356"/>
    </location>
</feature>
<dbReference type="SUPFAM" id="SSF52540">
    <property type="entry name" value="P-loop containing nucleoside triphosphate hydrolases"/>
    <property type="match status" value="1"/>
</dbReference>
<comment type="function">
    <text evidence="17">Catalyzes the specific phosphorylation of the 3-hydroxyl group of shikimic acid using ATP as a cosubstrate.</text>
</comment>
<keyword evidence="10 17" id="KW-0418">Kinase</keyword>
<keyword evidence="14 18" id="KW-0456">Lyase</keyword>
<keyword evidence="6 18" id="KW-0963">Cytoplasm</keyword>
<comment type="cofactor">
    <cofactor evidence="18">
        <name>Co(2+)</name>
        <dbReference type="ChEBI" id="CHEBI:48828"/>
    </cofactor>
    <cofactor evidence="18">
        <name>Zn(2+)</name>
        <dbReference type="ChEBI" id="CHEBI:29105"/>
    </cofactor>
    <text evidence="18">Binds 1 divalent metal cation per subunit. Can use either Co(2+) or Zn(2+).</text>
</comment>
<evidence type="ECO:0000256" key="1">
    <source>
        <dbReference type="ARBA" id="ARBA00001393"/>
    </source>
</evidence>
<comment type="catalytic activity">
    <reaction evidence="1 18">
        <text>7-phospho-2-dehydro-3-deoxy-D-arabino-heptonate = 3-dehydroquinate + phosphate</text>
        <dbReference type="Rhea" id="RHEA:21968"/>
        <dbReference type="ChEBI" id="CHEBI:32364"/>
        <dbReference type="ChEBI" id="CHEBI:43474"/>
        <dbReference type="ChEBI" id="CHEBI:58394"/>
        <dbReference type="EC" id="4.2.3.4"/>
    </reaction>
</comment>
<keyword evidence="22" id="KW-1185">Reference proteome</keyword>
<evidence type="ECO:0000256" key="8">
    <source>
        <dbReference type="ARBA" id="ARBA00022679"/>
    </source>
</evidence>
<evidence type="ECO:0000256" key="11">
    <source>
        <dbReference type="ARBA" id="ARBA00022840"/>
    </source>
</evidence>
<dbReference type="Pfam" id="PF01761">
    <property type="entry name" value="DHQ_synthase"/>
    <property type="match status" value="1"/>
</dbReference>
<keyword evidence="18" id="KW-0862">Zinc</keyword>
<keyword evidence="18" id="KW-0170">Cobalt</keyword>
<reference evidence="22" key="1">
    <citation type="journal article" date="2019" name="Int. J. Syst. Evol. Microbiol.">
        <title>The Global Catalogue of Microorganisms (GCM) 10K type strain sequencing project: providing services to taxonomists for standard genome sequencing and annotation.</title>
        <authorList>
            <consortium name="The Broad Institute Genomics Platform"/>
            <consortium name="The Broad Institute Genome Sequencing Center for Infectious Disease"/>
            <person name="Wu L."/>
            <person name="Ma J."/>
        </authorList>
    </citation>
    <scope>NUCLEOTIDE SEQUENCE [LARGE SCALE GENOMIC DNA]</scope>
    <source>
        <strain evidence="22">CCUG 38813</strain>
    </source>
</reference>
<feature type="binding site" evidence="18">
    <location>
        <position position="328"/>
    </location>
    <ligand>
        <name>NAD(+)</name>
        <dbReference type="ChEBI" id="CHEBI:57540"/>
    </ligand>
</feature>
<comment type="pathway">
    <text evidence="5 17">Metabolic intermediate biosynthesis; chorismate biosynthesis; chorismate from D-erythrose 4-phosphate and phosphoenolpyruvate: step 5/7.</text>
</comment>
<feature type="binding site" evidence="17">
    <location>
        <position position="24"/>
    </location>
    <ligand>
        <name>substrate</name>
    </ligand>
</feature>
<dbReference type="PANTHER" id="PTHR43622:SF7">
    <property type="entry name" value="3-DEHYDROQUINATE SYNTHASE, CHLOROPLASTIC"/>
    <property type="match status" value="1"/>
</dbReference>
<feature type="binding site" evidence="18">
    <location>
        <position position="319"/>
    </location>
    <ligand>
        <name>NAD(+)</name>
        <dbReference type="ChEBI" id="CHEBI:57540"/>
    </ligand>
</feature>
<feature type="binding site" evidence="17">
    <location>
        <position position="70"/>
    </location>
    <ligand>
        <name>substrate</name>
    </ligand>
</feature>
<evidence type="ECO:0000256" key="2">
    <source>
        <dbReference type="ARBA" id="ARBA00001911"/>
    </source>
</evidence>
<feature type="binding site" evidence="17">
    <location>
        <begin position="2"/>
        <end position="7"/>
    </location>
    <ligand>
        <name>ATP</name>
        <dbReference type="ChEBI" id="CHEBI:30616"/>
    </ligand>
</feature>
<comment type="cofactor">
    <cofactor evidence="2 18">
        <name>NAD(+)</name>
        <dbReference type="ChEBI" id="CHEBI:57540"/>
    </cofactor>
</comment>
<dbReference type="SUPFAM" id="SSF56796">
    <property type="entry name" value="Dehydroquinate synthase-like"/>
    <property type="match status" value="1"/>
</dbReference>
<evidence type="ECO:0000259" key="20">
    <source>
        <dbReference type="Pfam" id="PF24621"/>
    </source>
</evidence>
<evidence type="ECO:0000256" key="18">
    <source>
        <dbReference type="HAMAP-Rule" id="MF_00110"/>
    </source>
</evidence>
<sequence>MGSGKTTIGRLLARRLNKRFVDSDHAIEARTGATIPWIFEIEGEESFRRREADMIRELTGQRGIVLATGGGAVLDAASRAHLAERGTVIYLRAGIGSILQRTSHDKNRPLLQTADPRKKLEQLLAQREPLYREIADLVIDTGRPNVQSMVQTILDQLDALDTARSRRARAASMNQTAHINLNVDLGERSYPIAIGPGVLDDGAALLRHVGGAKAALVTNTTVAPLYLDKIAAPLRAAGREVVEIVLPDGEEYKHWGSLMAIFDALLASKCDRKTTLIALGGGVIGDLTGFAAASYMRGVPFVQVPTTLLAQVDSSVGGKTGINHPLGKNMIGAFYQPRAVLADTGTLGTLPARELSAGLAEVIKHGAILDAEFFDWIEANIARLVGRDQAALSHAIARSCEIKADVVRKDEREGGLRAVLNFGHTFGHAIEAGMGYGAWLHGEAVGCGMVMAADLSRRLGFIDAAAFERVRALVAAAGLPTVAPDLGVERWIELMEVDKKNEGGAIKFILVKPLGSPSIMSVPHELLLATLDACVQR</sequence>
<evidence type="ECO:0000256" key="15">
    <source>
        <dbReference type="ARBA" id="ARBA00023268"/>
    </source>
</evidence>
<evidence type="ECO:0000256" key="9">
    <source>
        <dbReference type="ARBA" id="ARBA00022741"/>
    </source>
</evidence>
<dbReference type="PANTHER" id="PTHR43622">
    <property type="entry name" value="3-DEHYDROQUINATE SYNTHASE"/>
    <property type="match status" value="1"/>
</dbReference>
<feature type="binding site" evidence="18">
    <location>
        <begin position="248"/>
        <end position="253"/>
    </location>
    <ligand>
        <name>NAD(+)</name>
        <dbReference type="ChEBI" id="CHEBI:57540"/>
    </ligand>
</feature>
<dbReference type="Pfam" id="PF01202">
    <property type="entry name" value="SKI"/>
    <property type="match status" value="1"/>
</dbReference>
<feature type="binding site" evidence="18">
    <location>
        <begin position="306"/>
        <end position="307"/>
    </location>
    <ligand>
        <name>NAD(+)</name>
        <dbReference type="ChEBI" id="CHEBI:57540"/>
    </ligand>
</feature>
<dbReference type="InterPro" id="IPR000623">
    <property type="entry name" value="Shikimate_kinase/TSH1"/>
</dbReference>
<keyword evidence="13 18" id="KW-0057">Aromatic amino acid biosynthesis</keyword>
<evidence type="ECO:0000256" key="7">
    <source>
        <dbReference type="ARBA" id="ARBA00022605"/>
    </source>
</evidence>
<accession>A0ABW0PN62</accession>
<feature type="binding site" evidence="18">
    <location>
        <position position="361"/>
    </location>
    <ligand>
        <name>Zn(2+)</name>
        <dbReference type="ChEBI" id="CHEBI:29105"/>
    </ligand>
</feature>
<keyword evidence="11 17" id="KW-0067">ATP-binding</keyword>
<dbReference type="InterPro" id="IPR056179">
    <property type="entry name" value="DHQS_C"/>
</dbReference>
<dbReference type="GO" id="GO:0016301">
    <property type="term" value="F:kinase activity"/>
    <property type="evidence" value="ECO:0007669"/>
    <property type="project" value="UniProtKB-KW"/>
</dbReference>
<comment type="subunit">
    <text evidence="17">Monomer.</text>
</comment>
<dbReference type="Gene3D" id="3.40.50.1970">
    <property type="match status" value="1"/>
</dbReference>
<keyword evidence="7 18" id="KW-0028">Amino-acid biosynthesis</keyword>
<dbReference type="InterPro" id="IPR030960">
    <property type="entry name" value="DHQS/DOIS_N"/>
</dbReference>
<dbReference type="InterPro" id="IPR050071">
    <property type="entry name" value="Dehydroquinate_synthase"/>
</dbReference>
<feature type="binding site" evidence="17">
    <location>
        <position position="6"/>
    </location>
    <ligand>
        <name>Mg(2+)</name>
        <dbReference type="ChEBI" id="CHEBI:18420"/>
    </ligand>
</feature>
<dbReference type="CDD" id="cd00464">
    <property type="entry name" value="SK"/>
    <property type="match status" value="1"/>
</dbReference>
<dbReference type="Gene3D" id="3.40.50.300">
    <property type="entry name" value="P-loop containing nucleotide triphosphate hydrolases"/>
    <property type="match status" value="1"/>
</dbReference>
<organism evidence="21 22">
    <name type="scientific">Massilia jejuensis</name>
    <dbReference type="NCBI Taxonomy" id="648894"/>
    <lineage>
        <taxon>Bacteria</taxon>
        <taxon>Pseudomonadati</taxon>
        <taxon>Pseudomonadota</taxon>
        <taxon>Betaproteobacteria</taxon>
        <taxon>Burkholderiales</taxon>
        <taxon>Oxalobacteraceae</taxon>
        <taxon>Telluria group</taxon>
        <taxon>Massilia</taxon>
    </lineage>
</organism>